<evidence type="ECO:0000313" key="5">
    <source>
        <dbReference type="EMBL" id="PLW50864.1"/>
    </source>
</evidence>
<dbReference type="PANTHER" id="PTHR11599">
    <property type="entry name" value="PROTEASOME SUBUNIT ALPHA/BETA"/>
    <property type="match status" value="1"/>
</dbReference>
<dbReference type="CDD" id="cd03752">
    <property type="entry name" value="proteasome_alpha_type_4"/>
    <property type="match status" value="1"/>
</dbReference>
<dbReference type="PROSITE" id="PS51475">
    <property type="entry name" value="PROTEASOME_ALPHA_2"/>
    <property type="match status" value="1"/>
</dbReference>
<comment type="similarity">
    <text evidence="2">Belongs to the peptidase T1A family.</text>
</comment>
<dbReference type="InterPro" id="IPR000426">
    <property type="entry name" value="Proteasome_asu_N"/>
</dbReference>
<sequence length="425" mass="45924">MLCYTASALSREKSHGQLLIFGILNDRGCTDQPSLMEDTLSCQTALKTGTEPGPRRVASVSLGEWCTPASSAADSSLCCATAIECDDVMAQRQDVGASPPPKAKPRQVPNRFSPNNHRTISLSTLRVTMARRYDSRTTIFSPEGRLYQVEYAMEAINHAGTVIGILASASPVAGEDTKTTSSDDVAMSDATTLAAKPTEPAGIRKGKRRTGIVLAAEKKVTSKLLEKEEGTGEKIFLINGNLLSGVAGYTADANSLVNYSRNVAQGHLMSYDTDMPVEQMVKRLCDLKQGYTQFGGQRPFGVSFLIAGYDPHHQFQLYSTDPSGNYAAWKATCIGSGNSTATSLLRQDYKDTMDLDEAIVLALKVLSKTMDDTSLSSDRVEFAVISTDEETDQPHVRIYKPAEIDELLKAQGLTKVPDAEAAKKS</sequence>
<gene>
    <name evidence="5" type="ORF">PCASD_01092</name>
</gene>
<dbReference type="Pfam" id="PF00227">
    <property type="entry name" value="Proteasome"/>
    <property type="match status" value="1"/>
</dbReference>
<organism evidence="5 6">
    <name type="scientific">Puccinia coronata f. sp. avenae</name>
    <dbReference type="NCBI Taxonomy" id="200324"/>
    <lineage>
        <taxon>Eukaryota</taxon>
        <taxon>Fungi</taxon>
        <taxon>Dikarya</taxon>
        <taxon>Basidiomycota</taxon>
        <taxon>Pucciniomycotina</taxon>
        <taxon>Pucciniomycetes</taxon>
        <taxon>Pucciniales</taxon>
        <taxon>Pucciniaceae</taxon>
        <taxon>Puccinia</taxon>
    </lineage>
</organism>
<dbReference type="EMBL" id="PGCI01000008">
    <property type="protein sequence ID" value="PLW50864.1"/>
    <property type="molecule type" value="Genomic_DNA"/>
</dbReference>
<dbReference type="InterPro" id="IPR023332">
    <property type="entry name" value="Proteasome_alpha-type"/>
</dbReference>
<dbReference type="SUPFAM" id="SSF56235">
    <property type="entry name" value="N-terminal nucleophile aminohydrolases (Ntn hydrolases)"/>
    <property type="match status" value="2"/>
</dbReference>
<proteinExistence type="inferred from homology"/>
<dbReference type="GO" id="GO:0019773">
    <property type="term" value="C:proteasome core complex, alpha-subunit complex"/>
    <property type="evidence" value="ECO:0007669"/>
    <property type="project" value="UniProtKB-UniRule"/>
</dbReference>
<accession>A0A2N5VLJ9</accession>
<protein>
    <recommendedName>
        <fullName evidence="4">Proteasome alpha-type subunits domain-containing protein</fullName>
    </recommendedName>
</protein>
<name>A0A2N5VLJ9_9BASI</name>
<keyword evidence="1 2" id="KW-0647">Proteasome</keyword>
<evidence type="ECO:0000313" key="6">
    <source>
        <dbReference type="Proteomes" id="UP000235392"/>
    </source>
</evidence>
<dbReference type="AlphaFoldDB" id="A0A2N5VLJ9"/>
<feature type="domain" description="Proteasome alpha-type subunits" evidence="4">
    <location>
        <begin position="133"/>
        <end position="155"/>
    </location>
</feature>
<evidence type="ECO:0000256" key="1">
    <source>
        <dbReference type="ARBA" id="ARBA00022942"/>
    </source>
</evidence>
<dbReference type="GO" id="GO:0006511">
    <property type="term" value="P:ubiquitin-dependent protein catabolic process"/>
    <property type="evidence" value="ECO:0007669"/>
    <property type="project" value="InterPro"/>
</dbReference>
<dbReference type="Proteomes" id="UP000235392">
    <property type="component" value="Unassembled WGS sequence"/>
</dbReference>
<dbReference type="InterPro" id="IPR029055">
    <property type="entry name" value="Ntn_hydrolases_N"/>
</dbReference>
<dbReference type="InterPro" id="IPR050115">
    <property type="entry name" value="Proteasome_alpha"/>
</dbReference>
<dbReference type="Pfam" id="PF10584">
    <property type="entry name" value="Proteasome_A_N"/>
    <property type="match status" value="1"/>
</dbReference>
<reference evidence="5 6" key="1">
    <citation type="submission" date="2017-11" db="EMBL/GenBank/DDBJ databases">
        <title>De novo assembly and phasing of dikaryotic genomes from two isolates of Puccinia coronata f. sp. avenae, the causal agent of oat crown rust.</title>
        <authorList>
            <person name="Miller M.E."/>
            <person name="Zhang Y."/>
            <person name="Omidvar V."/>
            <person name="Sperschneider J."/>
            <person name="Schwessinger B."/>
            <person name="Raley C."/>
            <person name="Palmer J.M."/>
            <person name="Garnica D."/>
            <person name="Upadhyaya N."/>
            <person name="Rathjen J."/>
            <person name="Taylor J.M."/>
            <person name="Park R.F."/>
            <person name="Dodds P.N."/>
            <person name="Hirsch C.D."/>
            <person name="Kianian S.F."/>
            <person name="Figueroa M."/>
        </authorList>
    </citation>
    <scope>NUCLEOTIDE SEQUENCE [LARGE SCALE GENOMIC DNA]</scope>
    <source>
        <strain evidence="5">12SD80</strain>
    </source>
</reference>
<dbReference type="SMART" id="SM00948">
    <property type="entry name" value="Proteasome_A_N"/>
    <property type="match status" value="1"/>
</dbReference>
<feature type="region of interest" description="Disordered" evidence="3">
    <location>
        <begin position="93"/>
        <end position="117"/>
    </location>
</feature>
<dbReference type="InterPro" id="IPR001353">
    <property type="entry name" value="Proteasome_sua/b"/>
</dbReference>
<dbReference type="PROSITE" id="PS00388">
    <property type="entry name" value="PROTEASOME_ALPHA_1"/>
    <property type="match status" value="1"/>
</dbReference>
<evidence type="ECO:0000256" key="2">
    <source>
        <dbReference type="PROSITE-ProRule" id="PRU00808"/>
    </source>
</evidence>
<dbReference type="Gene3D" id="3.60.20.10">
    <property type="entry name" value="Glutamine Phosphoribosylpyrophosphate, subunit 1, domain 1"/>
    <property type="match status" value="1"/>
</dbReference>
<evidence type="ECO:0000256" key="3">
    <source>
        <dbReference type="SAM" id="MobiDB-lite"/>
    </source>
</evidence>
<comment type="caution">
    <text evidence="5">The sequence shown here is derived from an EMBL/GenBank/DDBJ whole genome shotgun (WGS) entry which is preliminary data.</text>
</comment>
<evidence type="ECO:0000259" key="4">
    <source>
        <dbReference type="PROSITE" id="PS00388"/>
    </source>
</evidence>